<evidence type="ECO:0000256" key="1">
    <source>
        <dbReference type="ARBA" id="ARBA00022679"/>
    </source>
</evidence>
<protein>
    <recommendedName>
        <fullName evidence="3">N-acetyltransferase domain-containing protein</fullName>
    </recommendedName>
</protein>
<evidence type="ECO:0000313" key="5">
    <source>
        <dbReference type="Proteomes" id="UP000077875"/>
    </source>
</evidence>
<dbReference type="AlphaFoldDB" id="A0A172YK10"/>
<keyword evidence="5" id="KW-1185">Reference proteome</keyword>
<dbReference type="STRING" id="376489.A5892_04670"/>
<keyword evidence="2" id="KW-0012">Acyltransferase</keyword>
<gene>
    <name evidence="4" type="ORF">A5892_04670</name>
</gene>
<dbReference type="Proteomes" id="UP000077875">
    <property type="component" value="Chromosome"/>
</dbReference>
<dbReference type="Pfam" id="PF13508">
    <property type="entry name" value="Acetyltransf_7"/>
    <property type="match status" value="1"/>
</dbReference>
<evidence type="ECO:0000259" key="3">
    <source>
        <dbReference type="PROSITE" id="PS51186"/>
    </source>
</evidence>
<proteinExistence type="predicted"/>
<dbReference type="PROSITE" id="PS51186">
    <property type="entry name" value="GNAT"/>
    <property type="match status" value="1"/>
</dbReference>
<dbReference type="EMBL" id="CP015243">
    <property type="protein sequence ID" value="ANF59492.1"/>
    <property type="molecule type" value="Genomic_DNA"/>
</dbReference>
<organism evidence="4 5">
    <name type="scientific">Halotalea alkalilenta</name>
    <dbReference type="NCBI Taxonomy" id="376489"/>
    <lineage>
        <taxon>Bacteria</taxon>
        <taxon>Pseudomonadati</taxon>
        <taxon>Pseudomonadota</taxon>
        <taxon>Gammaproteobacteria</taxon>
        <taxon>Oceanospirillales</taxon>
        <taxon>Halomonadaceae</taxon>
        <taxon>Halotalea</taxon>
    </lineage>
</organism>
<feature type="domain" description="N-acetyltransferase" evidence="3">
    <location>
        <begin position="1"/>
        <end position="150"/>
    </location>
</feature>
<dbReference type="PANTHER" id="PTHR43800">
    <property type="entry name" value="PEPTIDYL-LYSINE N-ACETYLTRANSFERASE YJAB"/>
    <property type="match status" value="1"/>
</dbReference>
<dbReference type="InterPro" id="IPR016181">
    <property type="entry name" value="Acyl_CoA_acyltransferase"/>
</dbReference>
<name>A0A172YK10_9GAMM</name>
<evidence type="ECO:0000256" key="2">
    <source>
        <dbReference type="ARBA" id="ARBA00023315"/>
    </source>
</evidence>
<dbReference type="InterPro" id="IPR000182">
    <property type="entry name" value="GNAT_dom"/>
</dbReference>
<dbReference type="PANTHER" id="PTHR43800:SF1">
    <property type="entry name" value="PEPTIDYL-LYSINE N-ACETYLTRANSFERASE YJAB"/>
    <property type="match status" value="1"/>
</dbReference>
<dbReference type="GO" id="GO:0016747">
    <property type="term" value="F:acyltransferase activity, transferring groups other than amino-acyl groups"/>
    <property type="evidence" value="ECO:0007669"/>
    <property type="project" value="InterPro"/>
</dbReference>
<dbReference type="KEGG" id="haa:A5892_04670"/>
<sequence>MRMRPIVDADFDACVALWLEASLSTHGFLGRQTLIDDQVLVRELYLPNADTFIAVAEAAGDDAALAGFISLIGDFIGGLFVAPCHQRRGVGSALLEHAIMLGRARALEVYADNRAARAFYRRHGFVEAGTRPCDDLGRPFEVLILELPDTKQEQYRGKSLR</sequence>
<dbReference type="Gene3D" id="3.40.630.30">
    <property type="match status" value="1"/>
</dbReference>
<dbReference type="RefSeq" id="WP_064124306.1">
    <property type="nucleotide sequence ID" value="NZ_CP015243.1"/>
</dbReference>
<reference evidence="4 5" key="1">
    <citation type="submission" date="2016-04" db="EMBL/GenBank/DDBJ databases">
        <title>Complete Genome Sequence of Halotalea alkalilenta IHB B 13600.</title>
        <authorList>
            <person name="Swarnkar M.K."/>
            <person name="Sharma A."/>
            <person name="Kaushal K."/>
            <person name="Soni R."/>
            <person name="Rana S."/>
            <person name="Singh A.K."/>
            <person name="Gulati A."/>
        </authorList>
    </citation>
    <scope>NUCLEOTIDE SEQUENCE [LARGE SCALE GENOMIC DNA]</scope>
    <source>
        <strain evidence="4 5">IHB B 13600</strain>
    </source>
</reference>
<keyword evidence="1" id="KW-0808">Transferase</keyword>
<accession>A0A172YK10</accession>
<evidence type="ECO:0000313" key="4">
    <source>
        <dbReference type="EMBL" id="ANF59492.1"/>
    </source>
</evidence>
<dbReference type="SUPFAM" id="SSF55729">
    <property type="entry name" value="Acyl-CoA N-acyltransferases (Nat)"/>
    <property type="match status" value="1"/>
</dbReference>
<dbReference type="CDD" id="cd04301">
    <property type="entry name" value="NAT_SF"/>
    <property type="match status" value="1"/>
</dbReference>